<feature type="non-terminal residue" evidence="1">
    <location>
        <position position="1"/>
    </location>
</feature>
<name>A0ABN8IAD4_9NEOP</name>
<dbReference type="EMBL" id="OW152814">
    <property type="protein sequence ID" value="CAH2050282.1"/>
    <property type="molecule type" value="Genomic_DNA"/>
</dbReference>
<accession>A0ABN8IAD4</accession>
<gene>
    <name evidence="1" type="ORF">IPOD504_LOCUS7355</name>
</gene>
<proteinExistence type="predicted"/>
<sequence>MLPEEGRSILVADSTATLEGNKPALRADMAGPGMAYRPVYKCKAGKACKVLAVDNTADSSVVVAGTSSGNNRYRMVLSCVLCMSRRRVLPVSGSSETLPSTLSATTRPSVFTSMSAV</sequence>
<evidence type="ECO:0000313" key="2">
    <source>
        <dbReference type="Proteomes" id="UP000837857"/>
    </source>
</evidence>
<evidence type="ECO:0000313" key="1">
    <source>
        <dbReference type="EMBL" id="CAH2050282.1"/>
    </source>
</evidence>
<protein>
    <submittedName>
        <fullName evidence="1">Uncharacterized protein</fullName>
    </submittedName>
</protein>
<reference evidence="1" key="1">
    <citation type="submission" date="2022-03" db="EMBL/GenBank/DDBJ databases">
        <authorList>
            <person name="Martin H S."/>
        </authorList>
    </citation>
    <scope>NUCLEOTIDE SEQUENCE</scope>
</reference>
<keyword evidence="2" id="KW-1185">Reference proteome</keyword>
<organism evidence="1 2">
    <name type="scientific">Iphiclides podalirius</name>
    <name type="common">scarce swallowtail</name>
    <dbReference type="NCBI Taxonomy" id="110791"/>
    <lineage>
        <taxon>Eukaryota</taxon>
        <taxon>Metazoa</taxon>
        <taxon>Ecdysozoa</taxon>
        <taxon>Arthropoda</taxon>
        <taxon>Hexapoda</taxon>
        <taxon>Insecta</taxon>
        <taxon>Pterygota</taxon>
        <taxon>Neoptera</taxon>
        <taxon>Endopterygota</taxon>
        <taxon>Lepidoptera</taxon>
        <taxon>Glossata</taxon>
        <taxon>Ditrysia</taxon>
        <taxon>Papilionoidea</taxon>
        <taxon>Papilionidae</taxon>
        <taxon>Papilioninae</taxon>
        <taxon>Iphiclides</taxon>
    </lineage>
</organism>
<dbReference type="Proteomes" id="UP000837857">
    <property type="component" value="Chromosome 2"/>
</dbReference>